<gene>
    <name evidence="1" type="ORF">TR123750</name>
</gene>
<dbReference type="AlphaFoldDB" id="A0A0X3NZ17"/>
<name>A0A0X3NZ17_SCHSO</name>
<sequence>MEEINASAVVIVFDSEDIGEDVGDDEDEREGQIIHQLEGSLMALLAGTVEIIRETGKKIMFLRWRVLNICLDYYTYTHMESVGQPQVMGLRRQGTKMKENHVCVCVCLCVCVSNGGMRTDRTVLITERSDGVMPNATRQNSWLY</sequence>
<protein>
    <submittedName>
        <fullName evidence="1">Uncharacterized protein</fullName>
    </submittedName>
</protein>
<reference evidence="1" key="1">
    <citation type="submission" date="2016-01" db="EMBL/GenBank/DDBJ databases">
        <title>Reference transcriptome for the parasite Schistocephalus solidus: insights into the molecular evolution of parasitism.</title>
        <authorList>
            <person name="Hebert F.O."/>
            <person name="Grambauer S."/>
            <person name="Barber I."/>
            <person name="Landry C.R."/>
            <person name="Aubin-Horth N."/>
        </authorList>
    </citation>
    <scope>NUCLEOTIDE SEQUENCE</scope>
</reference>
<proteinExistence type="predicted"/>
<evidence type="ECO:0000313" key="1">
    <source>
        <dbReference type="EMBL" id="JAP44899.1"/>
    </source>
</evidence>
<organism evidence="1">
    <name type="scientific">Schistocephalus solidus</name>
    <name type="common">Tapeworm</name>
    <dbReference type="NCBI Taxonomy" id="70667"/>
    <lineage>
        <taxon>Eukaryota</taxon>
        <taxon>Metazoa</taxon>
        <taxon>Spiralia</taxon>
        <taxon>Lophotrochozoa</taxon>
        <taxon>Platyhelminthes</taxon>
        <taxon>Cestoda</taxon>
        <taxon>Eucestoda</taxon>
        <taxon>Diphyllobothriidea</taxon>
        <taxon>Diphyllobothriidae</taxon>
        <taxon>Schistocephalus</taxon>
    </lineage>
</organism>
<dbReference type="EMBL" id="GEEE01018326">
    <property type="protein sequence ID" value="JAP44899.1"/>
    <property type="molecule type" value="Transcribed_RNA"/>
</dbReference>
<accession>A0A0X3NZ17</accession>